<name>A0ABS8K0N5_9BURK</name>
<sequence>MSCEQRDVSPAECVSIEPALEEQARHLVGGIYTPSEEAGDCRAFCMALTNVLKKRYGVTFLFNTAIHALVTRQGSIDSVDAIDTSLGRLDGGIFVACLGAGGIGLLDLPGLRVPVYPLTGYSLTAPLVTGAAPRVSITDTHHKIVYATLGERLRIAGMVDIGPTPARVRRARIEVLRRQAEHFLPGAARYDEAEAWAGMRPATPSGKPVIGPTRYRNLWLNTGHGALGFTLACATGALTASLCLSQRPVIDVSPFLLHDATVPSHPTRVKP</sequence>
<dbReference type="InterPro" id="IPR036188">
    <property type="entry name" value="FAD/NAD-bd_sf"/>
</dbReference>
<dbReference type="EMBL" id="JAJITD010000013">
    <property type="protein sequence ID" value="MCC8395716.1"/>
    <property type="molecule type" value="Genomic_DNA"/>
</dbReference>
<keyword evidence="5" id="KW-1185">Reference proteome</keyword>
<evidence type="ECO:0000313" key="5">
    <source>
        <dbReference type="Proteomes" id="UP001431019"/>
    </source>
</evidence>
<comment type="caution">
    <text evidence="4">The sequence shown here is derived from an EMBL/GenBank/DDBJ whole genome shotgun (WGS) entry which is preliminary data.</text>
</comment>
<comment type="similarity">
    <text evidence="1">Belongs to the DadA oxidoreductase family.</text>
</comment>
<dbReference type="Pfam" id="PF01266">
    <property type="entry name" value="DAO"/>
    <property type="match status" value="1"/>
</dbReference>
<dbReference type="SUPFAM" id="SSF54373">
    <property type="entry name" value="FAD-linked reductases, C-terminal domain"/>
    <property type="match status" value="1"/>
</dbReference>
<dbReference type="Gene3D" id="3.50.50.60">
    <property type="entry name" value="FAD/NAD(P)-binding domain"/>
    <property type="match status" value="1"/>
</dbReference>
<evidence type="ECO:0000313" key="4">
    <source>
        <dbReference type="EMBL" id="MCC8395716.1"/>
    </source>
</evidence>
<gene>
    <name evidence="4" type="ORF">LJ656_24335</name>
</gene>
<evidence type="ECO:0000256" key="2">
    <source>
        <dbReference type="ARBA" id="ARBA00023002"/>
    </source>
</evidence>
<evidence type="ECO:0000256" key="1">
    <source>
        <dbReference type="ARBA" id="ARBA00009410"/>
    </source>
</evidence>
<dbReference type="Gene3D" id="3.30.9.10">
    <property type="entry name" value="D-Amino Acid Oxidase, subunit A, domain 2"/>
    <property type="match status" value="1"/>
</dbReference>
<protein>
    <submittedName>
        <fullName evidence="4">FAD-dependent oxidoreductase</fullName>
    </submittedName>
</protein>
<dbReference type="SUPFAM" id="SSF51905">
    <property type="entry name" value="FAD/NAD(P)-binding domain"/>
    <property type="match status" value="1"/>
</dbReference>
<dbReference type="Proteomes" id="UP001431019">
    <property type="component" value="Unassembled WGS sequence"/>
</dbReference>
<dbReference type="InterPro" id="IPR006076">
    <property type="entry name" value="FAD-dep_OxRdtase"/>
</dbReference>
<keyword evidence="2" id="KW-0560">Oxidoreductase</keyword>
<evidence type="ECO:0000259" key="3">
    <source>
        <dbReference type="Pfam" id="PF01266"/>
    </source>
</evidence>
<dbReference type="RefSeq" id="WP_230512074.1">
    <property type="nucleotide sequence ID" value="NZ_JAJITD010000013.1"/>
</dbReference>
<feature type="domain" description="FAD dependent oxidoreductase" evidence="3">
    <location>
        <begin position="7"/>
        <end position="242"/>
    </location>
</feature>
<dbReference type="PANTHER" id="PTHR13847:SF280">
    <property type="entry name" value="D-AMINO ACID DEHYDROGENASE"/>
    <property type="match status" value="1"/>
</dbReference>
<dbReference type="PANTHER" id="PTHR13847">
    <property type="entry name" value="SARCOSINE DEHYDROGENASE-RELATED"/>
    <property type="match status" value="1"/>
</dbReference>
<proteinExistence type="inferred from homology"/>
<accession>A0ABS8K0N5</accession>
<organism evidence="4 5">
    <name type="scientific">Paraburkholderia sejongensis</name>
    <dbReference type="NCBI Taxonomy" id="2886946"/>
    <lineage>
        <taxon>Bacteria</taxon>
        <taxon>Pseudomonadati</taxon>
        <taxon>Pseudomonadota</taxon>
        <taxon>Betaproteobacteria</taxon>
        <taxon>Burkholderiales</taxon>
        <taxon>Burkholderiaceae</taxon>
        <taxon>Paraburkholderia</taxon>
    </lineage>
</organism>
<reference evidence="4 5" key="1">
    <citation type="submission" date="2021-11" db="EMBL/GenBank/DDBJ databases">
        <authorList>
            <person name="Oh E.-T."/>
            <person name="Kim S.-B."/>
        </authorList>
    </citation>
    <scope>NUCLEOTIDE SEQUENCE [LARGE SCALE GENOMIC DNA]</scope>
    <source>
        <strain evidence="4 5">MMS20-SJTR3</strain>
    </source>
</reference>